<dbReference type="InterPro" id="IPR021331">
    <property type="entry name" value="Hva1_TUDOR"/>
</dbReference>
<dbReference type="EMBL" id="JABEVQ010000002">
    <property type="protein sequence ID" value="NWN90648.1"/>
    <property type="molecule type" value="Genomic_DNA"/>
</dbReference>
<evidence type="ECO:0000259" key="1">
    <source>
        <dbReference type="Pfam" id="PF11160"/>
    </source>
</evidence>
<dbReference type="Proteomes" id="UP000536442">
    <property type="component" value="Unassembled WGS sequence"/>
</dbReference>
<dbReference type="AlphaFoldDB" id="A0A851HXA4"/>
<sequence length="70" mass="7914">MSQKFKVGDHVSWNSEAGRVSGKITKVHTQDFDYKGHTRRASSDEPQYEIKSDKTDHIAAHKESALSLIK</sequence>
<accession>A0A851HXA4</accession>
<gene>
    <name evidence="2" type="ORF">HLV39_03925</name>
</gene>
<dbReference type="Gene3D" id="2.30.30.1060">
    <property type="match status" value="1"/>
</dbReference>
<dbReference type="Pfam" id="PF11160">
    <property type="entry name" value="Hva1_TUDOR"/>
    <property type="match status" value="1"/>
</dbReference>
<name>A0A851HXA4_9GAMM</name>
<feature type="domain" description="Hypervirulence associated protein TUDOR" evidence="1">
    <location>
        <begin position="8"/>
        <end position="66"/>
    </location>
</feature>
<proteinExistence type="predicted"/>
<organism evidence="2 3">
    <name type="scientific">Marinobacter adhaerens</name>
    <dbReference type="NCBI Taxonomy" id="1033846"/>
    <lineage>
        <taxon>Bacteria</taxon>
        <taxon>Pseudomonadati</taxon>
        <taxon>Pseudomonadota</taxon>
        <taxon>Gammaproteobacteria</taxon>
        <taxon>Pseudomonadales</taxon>
        <taxon>Marinobacteraceae</taxon>
        <taxon>Marinobacter</taxon>
    </lineage>
</organism>
<reference evidence="2 3" key="1">
    <citation type="submission" date="2020-03" db="EMBL/GenBank/DDBJ databases">
        <title>Metagenomic, metatranscriptomic, and metabolomic analyses revealed the key microbes and metabolic features during the fermentation of ganjang, Korean traditional soy sauce.</title>
        <authorList>
            <person name="Chun B.H."/>
            <person name="Jeon C.O."/>
        </authorList>
    </citation>
    <scope>NUCLEOTIDE SEQUENCE [LARGE SCALE GENOMIC DNA]</scope>
    <source>
        <strain evidence="2 3">KG14</strain>
    </source>
</reference>
<protein>
    <submittedName>
        <fullName evidence="2">DUF2945 domain-containing protein</fullName>
    </submittedName>
</protein>
<comment type="caution">
    <text evidence="2">The sequence shown here is derived from an EMBL/GenBank/DDBJ whole genome shotgun (WGS) entry which is preliminary data.</text>
</comment>
<evidence type="ECO:0000313" key="2">
    <source>
        <dbReference type="EMBL" id="NWN90648.1"/>
    </source>
</evidence>
<keyword evidence="3" id="KW-1185">Reference proteome</keyword>
<evidence type="ECO:0000313" key="3">
    <source>
        <dbReference type="Proteomes" id="UP000536442"/>
    </source>
</evidence>